<dbReference type="InterPro" id="IPR051461">
    <property type="entry name" value="UPF0750_membrane"/>
</dbReference>
<evidence type="ECO:0000256" key="6">
    <source>
        <dbReference type="SAM" id="Phobius"/>
    </source>
</evidence>
<dbReference type="PANTHER" id="PTHR33545">
    <property type="entry name" value="UPF0750 MEMBRANE PROTEIN YITT-RELATED"/>
    <property type="match status" value="1"/>
</dbReference>
<dbReference type="InterPro" id="IPR003740">
    <property type="entry name" value="YitT"/>
</dbReference>
<organism evidence="7 8">
    <name type="scientific">Pectinatus cerevisiiphilus</name>
    <dbReference type="NCBI Taxonomy" id="86956"/>
    <lineage>
        <taxon>Bacteria</taxon>
        <taxon>Bacillati</taxon>
        <taxon>Bacillota</taxon>
        <taxon>Negativicutes</taxon>
        <taxon>Selenomonadales</taxon>
        <taxon>Selenomonadaceae</taxon>
        <taxon>Pectinatus</taxon>
    </lineage>
</organism>
<keyword evidence="3 6" id="KW-0812">Transmembrane</keyword>
<feature type="transmembrane region" description="Helical" evidence="6">
    <location>
        <begin position="86"/>
        <end position="107"/>
    </location>
</feature>
<keyword evidence="2" id="KW-1003">Cell membrane</keyword>
<keyword evidence="4 6" id="KW-1133">Transmembrane helix</keyword>
<evidence type="ECO:0000256" key="5">
    <source>
        <dbReference type="ARBA" id="ARBA00023136"/>
    </source>
</evidence>
<keyword evidence="5 6" id="KW-0472">Membrane</keyword>
<dbReference type="Proteomes" id="UP000295188">
    <property type="component" value="Unassembled WGS sequence"/>
</dbReference>
<dbReference type="EMBL" id="SMAA01000008">
    <property type="protein sequence ID" value="TCS78951.1"/>
    <property type="molecule type" value="Genomic_DNA"/>
</dbReference>
<dbReference type="AlphaFoldDB" id="A0A4R3K8H0"/>
<evidence type="ECO:0000256" key="4">
    <source>
        <dbReference type="ARBA" id="ARBA00022989"/>
    </source>
</evidence>
<dbReference type="PANTHER" id="PTHR33545:SF3">
    <property type="entry name" value="UPF0750 MEMBRANE PROTEIN YQFU"/>
    <property type="match status" value="1"/>
</dbReference>
<accession>A0A4R3K8H0</accession>
<feature type="transmembrane region" description="Helical" evidence="6">
    <location>
        <begin position="20"/>
        <end position="39"/>
    </location>
</feature>
<comment type="subcellular location">
    <subcellularLocation>
        <location evidence="1">Cell membrane</location>
        <topology evidence="1">Multi-pass membrane protein</topology>
    </subcellularLocation>
</comment>
<evidence type="ECO:0000256" key="1">
    <source>
        <dbReference type="ARBA" id="ARBA00004651"/>
    </source>
</evidence>
<evidence type="ECO:0000313" key="7">
    <source>
        <dbReference type="EMBL" id="TCS78951.1"/>
    </source>
</evidence>
<protein>
    <submittedName>
        <fullName evidence="7">Putative 5xTM membrane YitT family protein</fullName>
    </submittedName>
</protein>
<keyword evidence="8" id="KW-1185">Reference proteome</keyword>
<sequence>MLENQKLSHKRRYIHCIRKYVQLFIGTIITAAGLELFLVPNNIIDGGVVGISIMGSYLSGLPLGVFLTVLNIPFLCLGYRHIGKSFVIASIFSIVCLSGWTSVFLPIKEVTETPFLAAVFGGYSNRAWRRLYNQEWRLP</sequence>
<name>A0A4R3K8H0_9FIRM</name>
<evidence type="ECO:0000256" key="2">
    <source>
        <dbReference type="ARBA" id="ARBA00022475"/>
    </source>
</evidence>
<feature type="transmembrane region" description="Helical" evidence="6">
    <location>
        <begin position="59"/>
        <end position="79"/>
    </location>
</feature>
<dbReference type="Pfam" id="PF02588">
    <property type="entry name" value="YitT_membrane"/>
    <property type="match status" value="1"/>
</dbReference>
<evidence type="ECO:0000313" key="8">
    <source>
        <dbReference type="Proteomes" id="UP000295188"/>
    </source>
</evidence>
<evidence type="ECO:0000256" key="3">
    <source>
        <dbReference type="ARBA" id="ARBA00022692"/>
    </source>
</evidence>
<dbReference type="GO" id="GO:0005886">
    <property type="term" value="C:plasma membrane"/>
    <property type="evidence" value="ECO:0007669"/>
    <property type="project" value="UniProtKB-SubCell"/>
</dbReference>
<reference evidence="7 8" key="1">
    <citation type="submission" date="2019-03" db="EMBL/GenBank/DDBJ databases">
        <title>Genomic Encyclopedia of Type Strains, Phase IV (KMG-IV): sequencing the most valuable type-strain genomes for metagenomic binning, comparative biology and taxonomic classification.</title>
        <authorList>
            <person name="Goeker M."/>
        </authorList>
    </citation>
    <scope>NUCLEOTIDE SEQUENCE [LARGE SCALE GENOMIC DNA]</scope>
    <source>
        <strain evidence="7 8">DSM 20467</strain>
    </source>
</reference>
<gene>
    <name evidence="7" type="ORF">EDC37_10810</name>
</gene>
<comment type="caution">
    <text evidence="7">The sequence shown here is derived from an EMBL/GenBank/DDBJ whole genome shotgun (WGS) entry which is preliminary data.</text>
</comment>
<proteinExistence type="predicted"/>